<evidence type="ECO:0000313" key="1">
    <source>
        <dbReference type="EMBL" id="MBK8892323.1"/>
    </source>
</evidence>
<dbReference type="CDD" id="cd07176">
    <property type="entry name" value="terB"/>
    <property type="match status" value="1"/>
</dbReference>
<organism evidence="1 2">
    <name type="scientific">Candidatus Dechloromonas phosphorivorans</name>
    <dbReference type="NCBI Taxonomy" id="2899244"/>
    <lineage>
        <taxon>Bacteria</taxon>
        <taxon>Pseudomonadati</taxon>
        <taxon>Pseudomonadota</taxon>
        <taxon>Betaproteobacteria</taxon>
        <taxon>Rhodocyclales</taxon>
        <taxon>Azonexaceae</taxon>
        <taxon>Dechloromonas</taxon>
    </lineage>
</organism>
<proteinExistence type="predicted"/>
<evidence type="ECO:0000313" key="2">
    <source>
        <dbReference type="Proteomes" id="UP000808146"/>
    </source>
</evidence>
<dbReference type="SUPFAM" id="SSF158682">
    <property type="entry name" value="TerB-like"/>
    <property type="match status" value="1"/>
</dbReference>
<name>A0A9D7QMZ9_9RHOO</name>
<dbReference type="InterPro" id="IPR007486">
    <property type="entry name" value="YebE"/>
</dbReference>
<dbReference type="Proteomes" id="UP000808146">
    <property type="component" value="Unassembled WGS sequence"/>
</dbReference>
<dbReference type="Pfam" id="PF04391">
    <property type="entry name" value="DUF533"/>
    <property type="match status" value="1"/>
</dbReference>
<dbReference type="AlphaFoldDB" id="A0A9D7QMZ9"/>
<gene>
    <name evidence="1" type="ORF">IPN75_19130</name>
</gene>
<protein>
    <submittedName>
        <fullName evidence="1">DUF533 domain-containing protein</fullName>
    </submittedName>
</protein>
<accession>A0A9D7QMZ9</accession>
<reference evidence="1" key="1">
    <citation type="submission" date="2020-10" db="EMBL/GenBank/DDBJ databases">
        <title>Connecting structure to function with the recovery of over 1000 high-quality activated sludge metagenome-assembled genomes encoding full-length rRNA genes using long-read sequencing.</title>
        <authorList>
            <person name="Singleton C.M."/>
            <person name="Petriglieri F."/>
            <person name="Kristensen J.M."/>
            <person name="Kirkegaard R.H."/>
            <person name="Michaelsen T.Y."/>
            <person name="Andersen M.H."/>
            <person name="Karst S.M."/>
            <person name="Dueholm M.S."/>
            <person name="Nielsen P.H."/>
            <person name="Albertsen M."/>
        </authorList>
    </citation>
    <scope>NUCLEOTIDE SEQUENCE</scope>
    <source>
        <strain evidence="1">OdNE_18-Q3-R46-58_BAT3C.305</strain>
    </source>
</reference>
<sequence>MNSDSAILAISLFAAFADGSNDDREREHIRRFAESMGADAPDLPRLYQDILFKRITLADAAKALDDLGQRQFAYEMAVCVCDADGVQGGGEKKFLAELKALLGLASDAQSTEAERQADSLAASAATLTLASGPVVTATAAVNEGELDKSILNYAILNGALELLPQSWASVAIIPLQIKMVYRIGKTYGHELDQGHIREFLATVGVGLTSQYLEQFGRKLLGGLLGKVAGKTVGRIGSAATGIAFSFASTYALGQVAKRYYAGGRQMSAQLLQDSFQNLLGPAKQLQSQYLPQIQQKAKTLDAGQIMAMVGGKGL</sequence>
<dbReference type="Gene3D" id="1.10.3680.10">
    <property type="entry name" value="TerB-like"/>
    <property type="match status" value="1"/>
</dbReference>
<dbReference type="EMBL" id="JADKBR010000026">
    <property type="protein sequence ID" value="MBK8892323.1"/>
    <property type="molecule type" value="Genomic_DNA"/>
</dbReference>
<comment type="caution">
    <text evidence="1">The sequence shown here is derived from an EMBL/GenBank/DDBJ whole genome shotgun (WGS) entry which is preliminary data.</text>
</comment>
<dbReference type="InterPro" id="IPR029024">
    <property type="entry name" value="TerB-like"/>
</dbReference>